<proteinExistence type="predicted"/>
<organism evidence="1 2">
    <name type="scientific">Steinernema carpocapsae</name>
    <name type="common">Entomopathogenic nematode</name>
    <dbReference type="NCBI Taxonomy" id="34508"/>
    <lineage>
        <taxon>Eukaryota</taxon>
        <taxon>Metazoa</taxon>
        <taxon>Ecdysozoa</taxon>
        <taxon>Nematoda</taxon>
        <taxon>Chromadorea</taxon>
        <taxon>Rhabditida</taxon>
        <taxon>Tylenchina</taxon>
        <taxon>Panagrolaimomorpha</taxon>
        <taxon>Strongyloidoidea</taxon>
        <taxon>Steinernematidae</taxon>
        <taxon>Steinernema</taxon>
    </lineage>
</organism>
<accession>A0A4U5PJB3</accession>
<dbReference type="Proteomes" id="UP000298663">
    <property type="component" value="Unassembled WGS sequence"/>
</dbReference>
<evidence type="ECO:0000313" key="2">
    <source>
        <dbReference type="Proteomes" id="UP000298663"/>
    </source>
</evidence>
<dbReference type="EMBL" id="AZBU02000002">
    <property type="protein sequence ID" value="TKR96690.1"/>
    <property type="molecule type" value="Genomic_DNA"/>
</dbReference>
<name>A0A4U5PJB3_STECR</name>
<evidence type="ECO:0000313" key="1">
    <source>
        <dbReference type="EMBL" id="TKR96690.1"/>
    </source>
</evidence>
<comment type="caution">
    <text evidence="1">The sequence shown here is derived from an EMBL/GenBank/DDBJ whole genome shotgun (WGS) entry which is preliminary data.</text>
</comment>
<reference evidence="1 2" key="2">
    <citation type="journal article" date="2019" name="G3 (Bethesda)">
        <title>Hybrid Assembly of the Genome of the Entomopathogenic Nematode Steinernema carpocapsae Identifies the X-Chromosome.</title>
        <authorList>
            <person name="Serra L."/>
            <person name="Macchietto M."/>
            <person name="Macias-Munoz A."/>
            <person name="McGill C.J."/>
            <person name="Rodriguez I.M."/>
            <person name="Rodriguez B."/>
            <person name="Murad R."/>
            <person name="Mortazavi A."/>
        </authorList>
    </citation>
    <scope>NUCLEOTIDE SEQUENCE [LARGE SCALE GENOMIC DNA]</scope>
    <source>
        <strain evidence="1 2">ALL</strain>
    </source>
</reference>
<sequence>MVLQRLTPLMHHTKNKKVPIVNESYTSEDKQEEADVEDDIEKLWVDSVVLKRWFLLKCFLDMSFNEVFILFAAWKVQ</sequence>
<keyword evidence="2" id="KW-1185">Reference proteome</keyword>
<gene>
    <name evidence="1" type="ORF">L596_010673</name>
</gene>
<protein>
    <submittedName>
        <fullName evidence="1">Uncharacterized protein</fullName>
    </submittedName>
</protein>
<reference evidence="1 2" key="1">
    <citation type="journal article" date="2015" name="Genome Biol.">
        <title>Comparative genomics of Steinernema reveals deeply conserved gene regulatory networks.</title>
        <authorList>
            <person name="Dillman A.R."/>
            <person name="Macchietto M."/>
            <person name="Porter C.F."/>
            <person name="Rogers A."/>
            <person name="Williams B."/>
            <person name="Antoshechkin I."/>
            <person name="Lee M.M."/>
            <person name="Goodwin Z."/>
            <person name="Lu X."/>
            <person name="Lewis E.E."/>
            <person name="Goodrich-Blair H."/>
            <person name="Stock S.P."/>
            <person name="Adams B.J."/>
            <person name="Sternberg P.W."/>
            <person name="Mortazavi A."/>
        </authorList>
    </citation>
    <scope>NUCLEOTIDE SEQUENCE [LARGE SCALE GENOMIC DNA]</scope>
    <source>
        <strain evidence="1 2">ALL</strain>
    </source>
</reference>
<dbReference type="AlphaFoldDB" id="A0A4U5PJB3"/>